<organism evidence="2 3">
    <name type="scientific">Arthrobacter alpinus</name>
    <dbReference type="NCBI Taxonomy" id="656366"/>
    <lineage>
        <taxon>Bacteria</taxon>
        <taxon>Bacillati</taxon>
        <taxon>Actinomycetota</taxon>
        <taxon>Actinomycetes</taxon>
        <taxon>Micrococcales</taxon>
        <taxon>Micrococcaceae</taxon>
        <taxon>Arthrobacter</taxon>
    </lineage>
</organism>
<dbReference type="Proteomes" id="UP000182725">
    <property type="component" value="Unassembled WGS sequence"/>
</dbReference>
<name>A0A1H5MVX6_9MICC</name>
<reference evidence="2 3" key="1">
    <citation type="submission" date="2016-10" db="EMBL/GenBank/DDBJ databases">
        <authorList>
            <person name="de Groot N.N."/>
        </authorList>
    </citation>
    <scope>NUCLEOTIDE SEQUENCE [LARGE SCALE GENOMIC DNA]</scope>
    <source>
        <strain evidence="2 3">DSM 22274</strain>
    </source>
</reference>
<gene>
    <name evidence="2" type="ORF">SAMN04489740_3181</name>
</gene>
<proteinExistence type="predicted"/>
<protein>
    <submittedName>
        <fullName evidence="2">4 TMS phage holin, superfamily IV</fullName>
    </submittedName>
</protein>
<feature type="transmembrane region" description="Helical" evidence="1">
    <location>
        <begin position="62"/>
        <end position="81"/>
    </location>
</feature>
<keyword evidence="1" id="KW-0812">Transmembrane</keyword>
<evidence type="ECO:0000313" key="2">
    <source>
        <dbReference type="EMBL" id="SEE93443.1"/>
    </source>
</evidence>
<evidence type="ECO:0000313" key="3">
    <source>
        <dbReference type="Proteomes" id="UP000182725"/>
    </source>
</evidence>
<dbReference type="AlphaFoldDB" id="A0A1H5MVX6"/>
<evidence type="ECO:0000256" key="1">
    <source>
        <dbReference type="SAM" id="Phobius"/>
    </source>
</evidence>
<feature type="transmembrane region" description="Helical" evidence="1">
    <location>
        <begin position="93"/>
        <end position="114"/>
    </location>
</feature>
<feature type="transmembrane region" description="Helical" evidence="1">
    <location>
        <begin position="28"/>
        <end position="50"/>
    </location>
</feature>
<dbReference type="EMBL" id="FNTV01000001">
    <property type="protein sequence ID" value="SEE93443.1"/>
    <property type="molecule type" value="Genomic_DNA"/>
</dbReference>
<dbReference type="RefSeq" id="WP_074712386.1">
    <property type="nucleotide sequence ID" value="NZ_FNTV01000001.1"/>
</dbReference>
<keyword evidence="1" id="KW-0472">Membrane</keyword>
<keyword evidence="1" id="KW-1133">Transmembrane helix</keyword>
<sequence>MKKLLIGVGVQLGSSAVAIIVAALLLPRFSLGIGGFLTAVVIFTIAQSLLAGAVARLASKHVPAFAGLASLVSTLLALIIANLPFGGIRIHGFVTWLLAALIVWVITGLCATLAPKYLLKNAGS</sequence>
<accession>A0A1H5MVX6</accession>